<feature type="coiled-coil region" evidence="7">
    <location>
        <begin position="136"/>
        <end position="213"/>
    </location>
</feature>
<dbReference type="Pfam" id="PF06632">
    <property type="entry name" value="XRCC4"/>
    <property type="match status" value="1"/>
</dbReference>
<dbReference type="GO" id="GO:0005958">
    <property type="term" value="C:DNA-dependent protein kinase-DNA ligase 4 complex"/>
    <property type="evidence" value="ECO:0007669"/>
    <property type="project" value="TreeGrafter"/>
</dbReference>
<keyword evidence="2" id="KW-0227">DNA damage</keyword>
<dbReference type="GO" id="GO:0032807">
    <property type="term" value="C:DNA ligase IV complex"/>
    <property type="evidence" value="ECO:0007669"/>
    <property type="project" value="TreeGrafter"/>
</dbReference>
<accession>A0AAD5FQE9</accession>
<evidence type="ECO:0000256" key="7">
    <source>
        <dbReference type="SAM" id="Coils"/>
    </source>
</evidence>
<reference evidence="10" key="1">
    <citation type="submission" date="2018-07" db="EMBL/GenBank/DDBJ databases">
        <title>Comparative genomics of catfishes provides insights into carnivory and benthic adaptation.</title>
        <authorList>
            <person name="Zhang Y."/>
            <person name="Wang D."/>
            <person name="Peng Z."/>
            <person name="Zheng S."/>
            <person name="Shao F."/>
            <person name="Tao W."/>
        </authorList>
    </citation>
    <scope>NUCLEOTIDE SEQUENCE</scope>
    <source>
        <strain evidence="10">Chongqing</strain>
    </source>
</reference>
<dbReference type="InterPro" id="IPR009089">
    <property type="entry name" value="XRCC4_N_sf"/>
</dbReference>
<dbReference type="GO" id="GO:0006303">
    <property type="term" value="P:double-strand break repair via nonhomologous end joining"/>
    <property type="evidence" value="ECO:0007669"/>
    <property type="project" value="TreeGrafter"/>
</dbReference>
<protein>
    <submittedName>
        <fullName evidence="10">DNA repair protein XRCC4</fullName>
    </submittedName>
</protein>
<dbReference type="Gene3D" id="2.170.210.10">
    <property type="entry name" value="DNA double-strand break repair and VJ recombination XRCC4, N-terminal"/>
    <property type="match status" value="1"/>
</dbReference>
<dbReference type="InterPro" id="IPR053962">
    <property type="entry name" value="XRCC4_CC"/>
</dbReference>
<comment type="caution">
    <text evidence="10">The sequence shown here is derived from an EMBL/GenBank/DDBJ whole genome shotgun (WGS) entry which is preliminary data.</text>
</comment>
<dbReference type="InterPro" id="IPR053961">
    <property type="entry name" value="XRCC4_N"/>
</dbReference>
<dbReference type="InterPro" id="IPR014751">
    <property type="entry name" value="XRCC4-like_C"/>
</dbReference>
<dbReference type="EMBL" id="MU551584">
    <property type="protein sequence ID" value="KAI5624344.1"/>
    <property type="molecule type" value="Genomic_DNA"/>
</dbReference>
<keyword evidence="4" id="KW-0234">DNA repair</keyword>
<comment type="similarity">
    <text evidence="6">Belongs to the XRCC4-XLF family. XRCC4 subfamily.</text>
</comment>
<dbReference type="SUPFAM" id="SSF58022">
    <property type="entry name" value="XRCC4, C-terminal oligomerization domain"/>
    <property type="match status" value="1"/>
</dbReference>
<name>A0AAD5FQE9_SILAS</name>
<dbReference type="InterPro" id="IPR010585">
    <property type="entry name" value="DNA_repair_prot_XRCC4"/>
</dbReference>
<evidence type="ECO:0000256" key="1">
    <source>
        <dbReference type="ARBA" id="ARBA00004123"/>
    </source>
</evidence>
<dbReference type="PANTHER" id="PTHR28559">
    <property type="entry name" value="DNA REPAIR PROTEIN XRCC4"/>
    <property type="match status" value="1"/>
</dbReference>
<sequence length="213" mass="24765">TVREISIASTPEITFYLKLEWTKNLGAGFVVLLCNGVSAWSGEVSEEDVSREAQEMEMPKEKYVNDLHLILTGEGQPDQRYSFNLTPRHSGSSTLQLSYEKVQGDMSFKFGMVELLPVPEPTKVIKELISYGLDCSSRLQIKIQDVHKENQRLRNEQENITTEMERYIEEKETMERELYNRFVVILNGKKAKIRTLHEMIKQLQNNIKEKNHR</sequence>
<keyword evidence="3" id="KW-0233">DNA recombination</keyword>
<feature type="domain" description="XRCC4 N-terminal" evidence="8">
    <location>
        <begin position="14"/>
        <end position="115"/>
    </location>
</feature>
<evidence type="ECO:0000259" key="8">
    <source>
        <dbReference type="Pfam" id="PF06632"/>
    </source>
</evidence>
<dbReference type="SUPFAM" id="SSF50809">
    <property type="entry name" value="XRCC4, N-terminal domain"/>
    <property type="match status" value="1"/>
</dbReference>
<proteinExistence type="inferred from homology"/>
<feature type="non-terminal residue" evidence="10">
    <location>
        <position position="1"/>
    </location>
</feature>
<evidence type="ECO:0000256" key="6">
    <source>
        <dbReference type="ARBA" id="ARBA00025728"/>
    </source>
</evidence>
<evidence type="ECO:0000256" key="5">
    <source>
        <dbReference type="ARBA" id="ARBA00023242"/>
    </source>
</evidence>
<keyword evidence="11" id="KW-1185">Reference proteome</keyword>
<feature type="domain" description="XRCC4 coiled-coil" evidence="9">
    <location>
        <begin position="120"/>
        <end position="196"/>
    </location>
</feature>
<dbReference type="GO" id="GO:0003677">
    <property type="term" value="F:DNA binding"/>
    <property type="evidence" value="ECO:0007669"/>
    <property type="project" value="InterPro"/>
</dbReference>
<keyword evidence="7" id="KW-0175">Coiled coil</keyword>
<evidence type="ECO:0000313" key="10">
    <source>
        <dbReference type="EMBL" id="KAI5624344.1"/>
    </source>
</evidence>
<evidence type="ECO:0000259" key="9">
    <source>
        <dbReference type="Pfam" id="PF21924"/>
    </source>
</evidence>
<dbReference type="PANTHER" id="PTHR28559:SF1">
    <property type="entry name" value="DNA REPAIR PROTEIN XRCC4"/>
    <property type="match status" value="1"/>
</dbReference>
<feature type="non-terminal residue" evidence="10">
    <location>
        <position position="213"/>
    </location>
</feature>
<dbReference type="Proteomes" id="UP001205998">
    <property type="component" value="Unassembled WGS sequence"/>
</dbReference>
<evidence type="ECO:0000256" key="4">
    <source>
        <dbReference type="ARBA" id="ARBA00023204"/>
    </source>
</evidence>
<dbReference type="GO" id="GO:0010165">
    <property type="term" value="P:response to X-ray"/>
    <property type="evidence" value="ECO:0007669"/>
    <property type="project" value="TreeGrafter"/>
</dbReference>
<evidence type="ECO:0000256" key="3">
    <source>
        <dbReference type="ARBA" id="ARBA00023172"/>
    </source>
</evidence>
<comment type="subcellular location">
    <subcellularLocation>
        <location evidence="1">Nucleus</location>
    </subcellularLocation>
</comment>
<dbReference type="GO" id="GO:0033152">
    <property type="term" value="P:immunoglobulin V(D)J recombination"/>
    <property type="evidence" value="ECO:0007669"/>
    <property type="project" value="TreeGrafter"/>
</dbReference>
<organism evidence="10 11">
    <name type="scientific">Silurus asotus</name>
    <name type="common">Amur catfish</name>
    <name type="synonym">Parasilurus asotus</name>
    <dbReference type="NCBI Taxonomy" id="30991"/>
    <lineage>
        <taxon>Eukaryota</taxon>
        <taxon>Metazoa</taxon>
        <taxon>Chordata</taxon>
        <taxon>Craniata</taxon>
        <taxon>Vertebrata</taxon>
        <taxon>Euteleostomi</taxon>
        <taxon>Actinopterygii</taxon>
        <taxon>Neopterygii</taxon>
        <taxon>Teleostei</taxon>
        <taxon>Ostariophysi</taxon>
        <taxon>Siluriformes</taxon>
        <taxon>Siluridae</taxon>
        <taxon>Silurus</taxon>
    </lineage>
</organism>
<dbReference type="InterPro" id="IPR038051">
    <property type="entry name" value="XRCC4-like_N_sf"/>
</dbReference>
<dbReference type="Pfam" id="PF21924">
    <property type="entry name" value="XRCC4_CC"/>
    <property type="match status" value="1"/>
</dbReference>
<gene>
    <name evidence="10" type="ORF">C0J50_15866</name>
</gene>
<dbReference type="Gene3D" id="1.20.5.370">
    <property type="match status" value="1"/>
</dbReference>
<dbReference type="CDD" id="cd22283">
    <property type="entry name" value="HD_XRCC4_N"/>
    <property type="match status" value="1"/>
</dbReference>
<keyword evidence="5" id="KW-0539">Nucleus</keyword>
<dbReference type="AlphaFoldDB" id="A0AAD5FQE9"/>
<evidence type="ECO:0000256" key="2">
    <source>
        <dbReference type="ARBA" id="ARBA00022763"/>
    </source>
</evidence>
<evidence type="ECO:0000313" key="11">
    <source>
        <dbReference type="Proteomes" id="UP001205998"/>
    </source>
</evidence>